<dbReference type="PROSITE" id="PS00061">
    <property type="entry name" value="ADH_SHORT"/>
    <property type="match status" value="1"/>
</dbReference>
<comment type="similarity">
    <text evidence="1">Belongs to the short-chain dehydrogenases/reductases (SDR) family.</text>
</comment>
<organism evidence="8 9">
    <name type="scientific">Garicola koreensis</name>
    <dbReference type="NCBI Taxonomy" id="1262554"/>
    <lineage>
        <taxon>Bacteria</taxon>
        <taxon>Bacillati</taxon>
        <taxon>Actinomycetota</taxon>
        <taxon>Actinomycetes</taxon>
        <taxon>Micrococcales</taxon>
        <taxon>Micrococcaceae</taxon>
        <taxon>Garicola</taxon>
    </lineage>
</organism>
<dbReference type="PANTHER" id="PTHR42760:SF121">
    <property type="entry name" value="3-OXOACYL-(ACYL-CARRIER-PROTEIN) REDUCTASE"/>
    <property type="match status" value="1"/>
</dbReference>
<feature type="binding site" evidence="7">
    <location>
        <begin position="188"/>
        <end position="193"/>
    </location>
    <ligand>
        <name>NAD(+)</name>
        <dbReference type="ChEBI" id="CHEBI:57540"/>
    </ligand>
</feature>
<feature type="active site" description="Proton acceptor" evidence="6">
    <location>
        <position position="158"/>
    </location>
</feature>
<evidence type="ECO:0000256" key="1">
    <source>
        <dbReference type="ARBA" id="ARBA00006484"/>
    </source>
</evidence>
<dbReference type="Pfam" id="PF13561">
    <property type="entry name" value="adh_short_C2"/>
    <property type="match status" value="1"/>
</dbReference>
<dbReference type="PRINTS" id="PR00080">
    <property type="entry name" value="SDRFAMILY"/>
</dbReference>
<evidence type="ECO:0000313" key="8">
    <source>
        <dbReference type="EMBL" id="MBB3668467.1"/>
    </source>
</evidence>
<reference evidence="8 9" key="1">
    <citation type="submission" date="2020-08" db="EMBL/GenBank/DDBJ databases">
        <title>Sequencing the genomes of 1000 actinobacteria strains.</title>
        <authorList>
            <person name="Klenk H.-P."/>
        </authorList>
    </citation>
    <scope>NUCLEOTIDE SEQUENCE [LARGE SCALE GENOMIC DNA]</scope>
    <source>
        <strain evidence="8 9">DSM 28238</strain>
    </source>
</reference>
<feature type="binding site" evidence="7">
    <location>
        <position position="162"/>
    </location>
    <ligand>
        <name>NAD(+)</name>
        <dbReference type="ChEBI" id="CHEBI:57540"/>
    </ligand>
</feature>
<dbReference type="GO" id="GO:0048038">
    <property type="term" value="F:quinone binding"/>
    <property type="evidence" value="ECO:0007669"/>
    <property type="project" value="TreeGrafter"/>
</dbReference>
<dbReference type="Proteomes" id="UP000547528">
    <property type="component" value="Unassembled WGS sequence"/>
</dbReference>
<evidence type="ECO:0000313" key="9">
    <source>
        <dbReference type="Proteomes" id="UP000547528"/>
    </source>
</evidence>
<evidence type="ECO:0000256" key="4">
    <source>
        <dbReference type="ARBA" id="ARBA00023027"/>
    </source>
</evidence>
<accession>A0A7W5XPW6</accession>
<evidence type="ECO:0000256" key="7">
    <source>
        <dbReference type="PIRSR" id="PIRSR614007-2"/>
    </source>
</evidence>
<comment type="caution">
    <text evidence="8">The sequence shown here is derived from an EMBL/GenBank/DDBJ whole genome shotgun (WGS) entry which is preliminary data.</text>
</comment>
<keyword evidence="9" id="KW-1185">Reference proteome</keyword>
<dbReference type="EC" id="1.1.1.304" evidence="2"/>
<dbReference type="PRINTS" id="PR00081">
    <property type="entry name" value="GDHRDH"/>
</dbReference>
<dbReference type="EMBL" id="JACIBT010000021">
    <property type="protein sequence ID" value="MBB3668467.1"/>
    <property type="molecule type" value="Genomic_DNA"/>
</dbReference>
<feature type="binding site" evidence="7">
    <location>
        <position position="158"/>
    </location>
    <ligand>
        <name>NAD(+)</name>
        <dbReference type="ChEBI" id="CHEBI:57540"/>
    </ligand>
</feature>
<dbReference type="InterPro" id="IPR002347">
    <property type="entry name" value="SDR_fam"/>
</dbReference>
<gene>
    <name evidence="8" type="ORF">FHX47_002103</name>
</gene>
<dbReference type="InterPro" id="IPR020904">
    <property type="entry name" value="Sc_DH/Rdtase_CS"/>
</dbReference>
<dbReference type="InterPro" id="IPR014007">
    <property type="entry name" value="23BDH"/>
</dbReference>
<dbReference type="Gene3D" id="3.40.50.720">
    <property type="entry name" value="NAD(P)-binding Rossmann-like Domain"/>
    <property type="match status" value="1"/>
</dbReference>
<feature type="binding site" evidence="7">
    <location>
        <position position="37"/>
    </location>
    <ligand>
        <name>NAD(+)</name>
        <dbReference type="ChEBI" id="CHEBI:57540"/>
    </ligand>
</feature>
<evidence type="ECO:0000256" key="2">
    <source>
        <dbReference type="ARBA" id="ARBA00012848"/>
    </source>
</evidence>
<evidence type="ECO:0000256" key="6">
    <source>
        <dbReference type="PIRSR" id="PIRSR614007-1"/>
    </source>
</evidence>
<dbReference type="GO" id="GO:0052588">
    <property type="term" value="F:diacetyl reductase ((S)-acetoin forming) (NAD+) activity"/>
    <property type="evidence" value="ECO:0007669"/>
    <property type="project" value="UniProtKB-EC"/>
</dbReference>
<proteinExistence type="inferred from homology"/>
<feature type="binding site" evidence="7">
    <location>
        <begin position="65"/>
        <end position="66"/>
    </location>
    <ligand>
        <name>NAD(+)</name>
        <dbReference type="ChEBI" id="CHEBI:57540"/>
    </ligand>
</feature>
<sequence>MAEHKPKIALVTGAAQGIGEGIALQLARDGFDVAVADLDGQQEKGAGVVKEIEDLGQQAVFVPIDVADKGSFEQAVDAAAEKLGGFDVLVNNAGIAQVRPILEVTQDELEKIFAINVHSIYWGIQAAVRKFDELEVKGKIINAASIAAVKGFPILSAYSASKFAVRGITQTAAQELAAKGHTVNAYGPGIVGTGMWELIDRELHEINGKPLGENLKENVETIALGRIETPEDVAGVVGFFASDRADYVTGQTLLVDGGMLYN</sequence>
<evidence type="ECO:0000256" key="5">
    <source>
        <dbReference type="ARBA" id="ARBA00047315"/>
    </source>
</evidence>
<dbReference type="PANTHER" id="PTHR42760">
    <property type="entry name" value="SHORT-CHAIN DEHYDROGENASES/REDUCTASES FAMILY MEMBER"/>
    <property type="match status" value="1"/>
</dbReference>
<dbReference type="AlphaFoldDB" id="A0A7W5XPW6"/>
<comment type="catalytic activity">
    <reaction evidence="5">
        <text>(S)-acetoin + NAD(+) = diacetyl + NADH + H(+)</text>
        <dbReference type="Rhea" id="RHEA:27286"/>
        <dbReference type="ChEBI" id="CHEBI:15378"/>
        <dbReference type="ChEBI" id="CHEBI:15687"/>
        <dbReference type="ChEBI" id="CHEBI:16583"/>
        <dbReference type="ChEBI" id="CHEBI:57540"/>
        <dbReference type="ChEBI" id="CHEBI:57945"/>
        <dbReference type="EC" id="1.1.1.304"/>
    </reaction>
</comment>
<dbReference type="NCBIfam" id="NF005559">
    <property type="entry name" value="PRK07231.1"/>
    <property type="match status" value="1"/>
</dbReference>
<dbReference type="FunFam" id="3.40.50.720:FF:000084">
    <property type="entry name" value="Short-chain dehydrogenase reductase"/>
    <property type="match status" value="1"/>
</dbReference>
<feature type="binding site" evidence="7">
    <location>
        <begin position="16"/>
        <end position="18"/>
    </location>
    <ligand>
        <name>NAD(+)</name>
        <dbReference type="ChEBI" id="CHEBI:57540"/>
    </ligand>
</feature>
<keyword evidence="4 7" id="KW-0520">NAD</keyword>
<evidence type="ECO:0000256" key="3">
    <source>
        <dbReference type="ARBA" id="ARBA00023002"/>
    </source>
</evidence>
<name>A0A7W5XPW6_9MICC</name>
<protein>
    <recommendedName>
        <fullName evidence="2">diacetyl reductase [(S)-acetoin forming]</fullName>
        <ecNumber evidence="2">1.1.1.304</ecNumber>
    </recommendedName>
</protein>
<keyword evidence="3 8" id="KW-0560">Oxidoreductase</keyword>
<dbReference type="NCBIfam" id="TIGR02415">
    <property type="entry name" value="23BDH"/>
    <property type="match status" value="1"/>
</dbReference>
<dbReference type="SUPFAM" id="SSF51735">
    <property type="entry name" value="NAD(P)-binding Rossmann-fold domains"/>
    <property type="match status" value="1"/>
</dbReference>
<feature type="binding site" evidence="7">
    <location>
        <position position="92"/>
    </location>
    <ligand>
        <name>NAD(+)</name>
        <dbReference type="ChEBI" id="CHEBI:57540"/>
    </ligand>
</feature>
<dbReference type="GO" id="GO:0045150">
    <property type="term" value="P:acetoin catabolic process"/>
    <property type="evidence" value="ECO:0007669"/>
    <property type="project" value="InterPro"/>
</dbReference>
<dbReference type="RefSeq" id="WP_183358848.1">
    <property type="nucleotide sequence ID" value="NZ_BAABKR010000016.1"/>
</dbReference>
<dbReference type="InterPro" id="IPR036291">
    <property type="entry name" value="NAD(P)-bd_dom_sf"/>
</dbReference>
<dbReference type="GO" id="GO:0006633">
    <property type="term" value="P:fatty acid biosynthetic process"/>
    <property type="evidence" value="ECO:0007669"/>
    <property type="project" value="TreeGrafter"/>
</dbReference>